<accession>A0A3B0ZG06</accession>
<proteinExistence type="predicted"/>
<dbReference type="EMBL" id="UOFO01000137">
    <property type="protein sequence ID" value="VAW87980.1"/>
    <property type="molecule type" value="Genomic_DNA"/>
</dbReference>
<feature type="non-terminal residue" evidence="1">
    <location>
        <position position="1"/>
    </location>
</feature>
<name>A0A3B0ZG06_9ZZZZ</name>
<organism evidence="1">
    <name type="scientific">hydrothermal vent metagenome</name>
    <dbReference type="NCBI Taxonomy" id="652676"/>
    <lineage>
        <taxon>unclassified sequences</taxon>
        <taxon>metagenomes</taxon>
        <taxon>ecological metagenomes</taxon>
    </lineage>
</organism>
<sequence>KAHVSNTTSQYNLPPNKVNLKNVNAREQLKSTFSDPAVQRNIGLDISLLDAYAKELSKVEWFIEQQAKQHNPVH</sequence>
<evidence type="ECO:0000313" key="1">
    <source>
        <dbReference type="EMBL" id="VAW87980.1"/>
    </source>
</evidence>
<gene>
    <name evidence="1" type="ORF">MNBD_GAMMA16-2203</name>
</gene>
<dbReference type="AlphaFoldDB" id="A0A3B0ZG06"/>
<reference evidence="1" key="1">
    <citation type="submission" date="2018-06" db="EMBL/GenBank/DDBJ databases">
        <authorList>
            <person name="Zhirakovskaya E."/>
        </authorList>
    </citation>
    <scope>NUCLEOTIDE SEQUENCE</scope>
</reference>
<protein>
    <submittedName>
        <fullName evidence="1">Uncharacterized protein</fullName>
    </submittedName>
</protein>